<keyword evidence="1" id="KW-0614">Plasmid</keyword>
<evidence type="ECO:0000313" key="2">
    <source>
        <dbReference type="Proteomes" id="UP000179840"/>
    </source>
</evidence>
<proteinExistence type="predicted"/>
<name>A0A1S1U148_9BURK</name>
<sequence>MQIFNATPPADFPAQVIVAHDAKFAASHPNDVYWLRVKGDGADVRAHQLTGAIGPGHARQIARTMGFEPTHWTLPGDGRAYLF</sequence>
<comment type="caution">
    <text evidence="1">The sequence shown here is derived from an EMBL/GenBank/DDBJ whole genome shotgun (WGS) entry which is preliminary data.</text>
</comment>
<reference evidence="1 2" key="1">
    <citation type="submission" date="2015-06" db="EMBL/GenBank/DDBJ databases">
        <title>Draft genome sequencing of a biphenyl-degrading bacterium, Janthinobacterium lividum MEG1.</title>
        <authorList>
            <person name="Shimodaira J."/>
            <person name="Hatta T."/>
        </authorList>
    </citation>
    <scope>NUCLEOTIDE SEQUENCE [LARGE SCALE GENOMIC DNA]</scope>
    <source>
        <strain evidence="1 2">MEG1</strain>
        <plasmid evidence="1">pMEG01</plasmid>
    </source>
</reference>
<dbReference type="EMBL" id="LFKP01000016">
    <property type="protein sequence ID" value="OHV93809.1"/>
    <property type="molecule type" value="Genomic_DNA"/>
</dbReference>
<geneLocation type="plasmid" evidence="1">
    <name>pMEG01</name>
</geneLocation>
<dbReference type="Proteomes" id="UP000179840">
    <property type="component" value="Unassembled WGS sequence"/>
</dbReference>
<gene>
    <name evidence="1" type="ORF">AKG95_29200</name>
</gene>
<dbReference type="AlphaFoldDB" id="A0A1S1U148"/>
<accession>A0A1S1U148</accession>
<protein>
    <submittedName>
        <fullName evidence="1">Uncharacterized protein</fullName>
    </submittedName>
</protein>
<evidence type="ECO:0000313" key="1">
    <source>
        <dbReference type="EMBL" id="OHV93809.1"/>
    </source>
</evidence>
<organism evidence="1 2">
    <name type="scientific">Janthinobacterium lividum</name>
    <dbReference type="NCBI Taxonomy" id="29581"/>
    <lineage>
        <taxon>Bacteria</taxon>
        <taxon>Pseudomonadati</taxon>
        <taxon>Pseudomonadota</taxon>
        <taxon>Betaproteobacteria</taxon>
        <taxon>Burkholderiales</taxon>
        <taxon>Oxalobacteraceae</taxon>
        <taxon>Janthinobacterium</taxon>
    </lineage>
</organism>
<dbReference type="RefSeq" id="WP_071080521.1">
    <property type="nucleotide sequence ID" value="NZ_LFKP01000016.1"/>
</dbReference>